<comment type="caution">
    <text evidence="2">The sequence shown here is derived from an EMBL/GenBank/DDBJ whole genome shotgun (WGS) entry which is preliminary data.</text>
</comment>
<name>A0ABR3IWJ1_9AGAR</name>
<dbReference type="EMBL" id="JASNQZ010000015">
    <property type="protein sequence ID" value="KAL0947654.1"/>
    <property type="molecule type" value="Genomic_DNA"/>
</dbReference>
<proteinExistence type="predicted"/>
<evidence type="ECO:0000313" key="2">
    <source>
        <dbReference type="EMBL" id="KAL0947654.1"/>
    </source>
</evidence>
<keyword evidence="3" id="KW-1185">Reference proteome</keyword>
<feature type="region of interest" description="Disordered" evidence="1">
    <location>
        <begin position="64"/>
        <end position="96"/>
    </location>
</feature>
<accession>A0ABR3IWJ1</accession>
<feature type="compositionally biased region" description="Basic and acidic residues" evidence="1">
    <location>
        <begin position="64"/>
        <end position="75"/>
    </location>
</feature>
<organism evidence="2 3">
    <name type="scientific">Hohenbuehelia grisea</name>
    <dbReference type="NCBI Taxonomy" id="104357"/>
    <lineage>
        <taxon>Eukaryota</taxon>
        <taxon>Fungi</taxon>
        <taxon>Dikarya</taxon>
        <taxon>Basidiomycota</taxon>
        <taxon>Agaricomycotina</taxon>
        <taxon>Agaricomycetes</taxon>
        <taxon>Agaricomycetidae</taxon>
        <taxon>Agaricales</taxon>
        <taxon>Pleurotineae</taxon>
        <taxon>Pleurotaceae</taxon>
        <taxon>Hohenbuehelia</taxon>
    </lineage>
</organism>
<feature type="compositionally biased region" description="Low complexity" evidence="1">
    <location>
        <begin position="1"/>
        <end position="17"/>
    </location>
</feature>
<sequence>MHPATTTRTTSTSEAASLVQESTPSPSKIVATGMIQGLVQSGTHDNHPANLTESIVPVVETIDLEKPPKSRESYRSSRSPVPASAPQETADLHIPASGKYVRTEPESQTIPKYTCAHHNNGRNLVVCTDGLPHQLSTKVCPQRFAKTLNIN</sequence>
<evidence type="ECO:0000313" key="3">
    <source>
        <dbReference type="Proteomes" id="UP001556367"/>
    </source>
</evidence>
<gene>
    <name evidence="2" type="ORF">HGRIS_013741</name>
</gene>
<feature type="region of interest" description="Disordered" evidence="1">
    <location>
        <begin position="1"/>
        <end position="25"/>
    </location>
</feature>
<evidence type="ECO:0000256" key="1">
    <source>
        <dbReference type="SAM" id="MobiDB-lite"/>
    </source>
</evidence>
<feature type="compositionally biased region" description="Low complexity" evidence="1">
    <location>
        <begin position="76"/>
        <end position="86"/>
    </location>
</feature>
<reference evidence="3" key="1">
    <citation type="submission" date="2024-06" db="EMBL/GenBank/DDBJ databases">
        <title>Multi-omics analyses provide insights into the biosynthesis of the anticancer antibiotic pleurotin in Hohenbuehelia grisea.</title>
        <authorList>
            <person name="Weaver J.A."/>
            <person name="Alberti F."/>
        </authorList>
    </citation>
    <scope>NUCLEOTIDE SEQUENCE [LARGE SCALE GENOMIC DNA]</scope>
    <source>
        <strain evidence="3">T-177</strain>
    </source>
</reference>
<dbReference type="Proteomes" id="UP001556367">
    <property type="component" value="Unassembled WGS sequence"/>
</dbReference>
<protein>
    <submittedName>
        <fullName evidence="2">Uncharacterized protein</fullName>
    </submittedName>
</protein>